<gene>
    <name evidence="2" type="ORF">K0H07_25390</name>
</gene>
<comment type="caution">
    <text evidence="2">The sequence shown here is derived from an EMBL/GenBank/DDBJ whole genome shotgun (WGS) entry which is preliminary data.</text>
</comment>
<organism evidence="2 3">
    <name type="scientific">Bacteroides thetaiotaomicron</name>
    <dbReference type="NCBI Taxonomy" id="818"/>
    <lineage>
        <taxon>Bacteria</taxon>
        <taxon>Pseudomonadati</taxon>
        <taxon>Bacteroidota</taxon>
        <taxon>Bacteroidia</taxon>
        <taxon>Bacteroidales</taxon>
        <taxon>Bacteroidaceae</taxon>
        <taxon>Bacteroides</taxon>
    </lineage>
</organism>
<keyword evidence="1" id="KW-0812">Transmembrane</keyword>
<feature type="transmembrane region" description="Helical" evidence="1">
    <location>
        <begin position="136"/>
        <end position="158"/>
    </location>
</feature>
<keyword evidence="1" id="KW-0472">Membrane</keyword>
<feature type="transmembrane region" description="Helical" evidence="1">
    <location>
        <begin position="269"/>
        <end position="288"/>
    </location>
</feature>
<accession>A0AAW4Z9S8</accession>
<feature type="transmembrane region" description="Helical" evidence="1">
    <location>
        <begin position="179"/>
        <end position="204"/>
    </location>
</feature>
<name>A0AAW4Z9S8_BACT4</name>
<dbReference type="Pfam" id="PF14897">
    <property type="entry name" value="EpsG"/>
    <property type="match status" value="1"/>
</dbReference>
<feature type="transmembrane region" description="Helical" evidence="1">
    <location>
        <begin position="343"/>
        <end position="363"/>
    </location>
</feature>
<feature type="transmembrane region" description="Helical" evidence="1">
    <location>
        <begin position="294"/>
        <end position="314"/>
    </location>
</feature>
<evidence type="ECO:0000313" key="2">
    <source>
        <dbReference type="EMBL" id="MCE9240478.1"/>
    </source>
</evidence>
<protein>
    <submittedName>
        <fullName evidence="2">EpsG family protein</fullName>
    </submittedName>
</protein>
<dbReference type="RefSeq" id="WP_234129365.1">
    <property type="nucleotide sequence ID" value="NZ_JAHYQA010000026.1"/>
</dbReference>
<feature type="transmembrane region" description="Helical" evidence="1">
    <location>
        <begin position="104"/>
        <end position="124"/>
    </location>
</feature>
<dbReference type="AlphaFoldDB" id="A0AAW4Z9S8"/>
<proteinExistence type="predicted"/>
<dbReference type="Proteomes" id="UP001200544">
    <property type="component" value="Unassembled WGS sequence"/>
</dbReference>
<dbReference type="EMBL" id="JAHYQA010000026">
    <property type="protein sequence ID" value="MCE9240478.1"/>
    <property type="molecule type" value="Genomic_DNA"/>
</dbReference>
<keyword evidence="1" id="KW-1133">Transmembrane helix</keyword>
<sequence>MYFKKDLFIVLLLLCASPLLALFFVLWHVFLQEKEYLYILAFIMGLLAFLFPPVSDLSRHAFIYEDAKNMSWEGFNELFFAKRWDTAIFYIEYFMAKINIPFEYLRMLLVFISYSLYFKIYVYIVRILDVRDRMQGFLIFSIFFLSITFFGITIGLRYNFAIALINYSVYMVLVRGKKIGYLFAILACFVHYALSIWIFVILVIDRTYIVISKKMLLILILMGGAFSFTLLELVWVYFPSIKESSETYITGSYAPGGDMEMSRSFKHKIYVCLVSFLPYFCGLFVFQKSSKTKISLYNKVVLIAIFLTYSIPVLHGRYKSLIIFPTVIFFFLEYFKSNTYRKYVFVFLYLAFIYQSAQIYTNIPHIIHGKMKYIITPLPVILDNTYENKSYILQNLKSDGSSYK</sequence>
<evidence type="ECO:0000313" key="3">
    <source>
        <dbReference type="Proteomes" id="UP001200544"/>
    </source>
</evidence>
<dbReference type="InterPro" id="IPR049458">
    <property type="entry name" value="EpsG-like"/>
</dbReference>
<feature type="transmembrane region" description="Helical" evidence="1">
    <location>
        <begin position="7"/>
        <end position="30"/>
    </location>
</feature>
<evidence type="ECO:0000256" key="1">
    <source>
        <dbReference type="SAM" id="Phobius"/>
    </source>
</evidence>
<feature type="transmembrane region" description="Helical" evidence="1">
    <location>
        <begin position="216"/>
        <end position="238"/>
    </location>
</feature>
<reference evidence="2" key="1">
    <citation type="submission" date="2021-07" db="EMBL/GenBank/DDBJ databases">
        <title>Comparative genomics of Bacteroides fragilis group isolates reveals species-dependent resistance mechanisms and validates clinical tools for resistance prediction.</title>
        <authorList>
            <person name="Wallace M.J."/>
            <person name="Jean S."/>
            <person name="Wallace M.A."/>
            <person name="Carey-Ann B.D."/>
            <person name="Dantas G."/>
        </authorList>
    </citation>
    <scope>NUCLEOTIDE SEQUENCE</scope>
    <source>
        <strain evidence="2">BJH_160</strain>
    </source>
</reference>
<feature type="transmembrane region" description="Helical" evidence="1">
    <location>
        <begin position="36"/>
        <end position="54"/>
    </location>
</feature>